<dbReference type="EMBL" id="JANPWB010000004">
    <property type="protein sequence ID" value="KAJ1195171.1"/>
    <property type="molecule type" value="Genomic_DNA"/>
</dbReference>
<proteinExistence type="predicted"/>
<evidence type="ECO:0000313" key="1">
    <source>
        <dbReference type="EMBL" id="KAJ1195171.1"/>
    </source>
</evidence>
<protein>
    <submittedName>
        <fullName evidence="1">Uncharacterized protein</fullName>
    </submittedName>
</protein>
<accession>A0AAV7V308</accession>
<comment type="caution">
    <text evidence="1">The sequence shown here is derived from an EMBL/GenBank/DDBJ whole genome shotgun (WGS) entry which is preliminary data.</text>
</comment>
<gene>
    <name evidence="1" type="ORF">NDU88_004452</name>
</gene>
<dbReference type="Proteomes" id="UP001066276">
    <property type="component" value="Chromosome 2_2"/>
</dbReference>
<keyword evidence="2" id="KW-1185">Reference proteome</keyword>
<reference evidence="1" key="1">
    <citation type="journal article" date="2022" name="bioRxiv">
        <title>Sequencing and chromosome-scale assembly of the giantPleurodeles waltlgenome.</title>
        <authorList>
            <person name="Brown T."/>
            <person name="Elewa A."/>
            <person name="Iarovenko S."/>
            <person name="Subramanian E."/>
            <person name="Araus A.J."/>
            <person name="Petzold A."/>
            <person name="Susuki M."/>
            <person name="Suzuki K.-i.T."/>
            <person name="Hayashi T."/>
            <person name="Toyoda A."/>
            <person name="Oliveira C."/>
            <person name="Osipova E."/>
            <person name="Leigh N.D."/>
            <person name="Simon A."/>
            <person name="Yun M.H."/>
        </authorList>
    </citation>
    <scope>NUCLEOTIDE SEQUENCE</scope>
    <source>
        <strain evidence="1">20211129_DDA</strain>
        <tissue evidence="1">Liver</tissue>
    </source>
</reference>
<organism evidence="1 2">
    <name type="scientific">Pleurodeles waltl</name>
    <name type="common">Iberian ribbed newt</name>
    <dbReference type="NCBI Taxonomy" id="8319"/>
    <lineage>
        <taxon>Eukaryota</taxon>
        <taxon>Metazoa</taxon>
        <taxon>Chordata</taxon>
        <taxon>Craniata</taxon>
        <taxon>Vertebrata</taxon>
        <taxon>Euteleostomi</taxon>
        <taxon>Amphibia</taxon>
        <taxon>Batrachia</taxon>
        <taxon>Caudata</taxon>
        <taxon>Salamandroidea</taxon>
        <taxon>Salamandridae</taxon>
        <taxon>Pleurodelinae</taxon>
        <taxon>Pleurodeles</taxon>
    </lineage>
</organism>
<name>A0AAV7V308_PLEWA</name>
<dbReference type="AlphaFoldDB" id="A0AAV7V308"/>
<evidence type="ECO:0000313" key="2">
    <source>
        <dbReference type="Proteomes" id="UP001066276"/>
    </source>
</evidence>
<sequence>MLRLAFLPPRQHSQYIQIKKYLPESQICFAHLDQEKSYKEDEVKLKISLRVEGISERARGLKFPGTNQSTLYTSAK</sequence>